<reference evidence="2" key="1">
    <citation type="journal article" date="2020" name="mSystems">
        <title>Genome- and Community-Level Interaction Insights into Carbon Utilization and Element Cycling Functions of Hydrothermarchaeota in Hydrothermal Sediment.</title>
        <authorList>
            <person name="Zhou Z."/>
            <person name="Liu Y."/>
            <person name="Xu W."/>
            <person name="Pan J."/>
            <person name="Luo Z.H."/>
            <person name="Li M."/>
        </authorList>
    </citation>
    <scope>NUCLEOTIDE SEQUENCE [LARGE SCALE GENOMIC DNA]</scope>
    <source>
        <strain evidence="2">HyVt-458</strain>
    </source>
</reference>
<organism evidence="2">
    <name type="scientific">Thiolapillus brandeum</name>
    <dbReference type="NCBI Taxonomy" id="1076588"/>
    <lineage>
        <taxon>Bacteria</taxon>
        <taxon>Pseudomonadati</taxon>
        <taxon>Pseudomonadota</taxon>
        <taxon>Gammaproteobacteria</taxon>
        <taxon>Chromatiales</taxon>
        <taxon>Sedimenticolaceae</taxon>
        <taxon>Thiolapillus</taxon>
    </lineage>
</organism>
<dbReference type="Gene3D" id="2.30.110.10">
    <property type="entry name" value="Electron Transport, Fmn-binding Protein, Chain A"/>
    <property type="match status" value="1"/>
</dbReference>
<evidence type="ECO:0000313" key="2">
    <source>
        <dbReference type="EMBL" id="HEC07356.1"/>
    </source>
</evidence>
<dbReference type="EMBL" id="DRLF01000377">
    <property type="protein sequence ID" value="HEC07356.1"/>
    <property type="molecule type" value="Genomic_DNA"/>
</dbReference>
<feature type="domain" description="Pyridoxamine 5'-phosphate oxidase N-terminal" evidence="1">
    <location>
        <begin position="42"/>
        <end position="132"/>
    </location>
</feature>
<gene>
    <name evidence="2" type="ORF">ENJ12_10915</name>
</gene>
<dbReference type="InterPro" id="IPR012349">
    <property type="entry name" value="Split_barrel_FMN-bd"/>
</dbReference>
<proteinExistence type="predicted"/>
<dbReference type="Pfam" id="PF01243">
    <property type="entry name" value="PNPOx_N"/>
    <property type="match status" value="1"/>
</dbReference>
<dbReference type="SUPFAM" id="SSF50475">
    <property type="entry name" value="FMN-binding split barrel"/>
    <property type="match status" value="1"/>
</dbReference>
<name>A0A831WGA5_9GAMM</name>
<evidence type="ECO:0000259" key="1">
    <source>
        <dbReference type="Pfam" id="PF01243"/>
    </source>
</evidence>
<dbReference type="InterPro" id="IPR011576">
    <property type="entry name" value="Pyridox_Oxase_N"/>
</dbReference>
<dbReference type="Proteomes" id="UP000886339">
    <property type="component" value="Unassembled WGS sequence"/>
</dbReference>
<comment type="caution">
    <text evidence="2">The sequence shown here is derived from an EMBL/GenBank/DDBJ whole genome shotgun (WGS) entry which is preliminary data.</text>
</comment>
<accession>A0A831WGA5</accession>
<dbReference type="PANTHER" id="PTHR42815">
    <property type="entry name" value="FAD-BINDING, PUTATIVE (AFU_ORTHOLOGUE AFUA_6G07600)-RELATED"/>
    <property type="match status" value="1"/>
</dbReference>
<protein>
    <submittedName>
        <fullName evidence="2">Pyridoxamine 5'-phosphate oxidase</fullName>
    </submittedName>
</protein>
<dbReference type="AlphaFoldDB" id="A0A831WGA5"/>
<dbReference type="PANTHER" id="PTHR42815:SF2">
    <property type="entry name" value="FAD-BINDING, PUTATIVE (AFU_ORTHOLOGUE AFUA_6G07600)-RELATED"/>
    <property type="match status" value="1"/>
</dbReference>
<sequence length="204" mass="23623">MPQNPADILFSPATRAIQERFGSRDTIARLETRGYRKSHLLEDVVSLIRTRDSFYLGTASRDGRPYIQHRGGPPGFIRVLDQQTQAWPEFKGNRQHITAGNLSENNQPFIFLMDYSLPPRIKRWGRAEVVEDCNTLIPDIRTRPYYARTERAIRFTVEAWDENCRQYIPSLSAETELINESKNSKARIAESEAEIAKLRRLTKQ</sequence>